<dbReference type="InterPro" id="IPR011990">
    <property type="entry name" value="TPR-like_helical_dom_sf"/>
</dbReference>
<dbReference type="FunFam" id="1.25.40.10:FF:002130">
    <property type="entry name" value="Pentatricopeptide repeat-containing protein mitochondrial"/>
    <property type="match status" value="1"/>
</dbReference>
<feature type="repeat" description="PPR" evidence="3">
    <location>
        <begin position="348"/>
        <end position="382"/>
    </location>
</feature>
<feature type="repeat" description="PPR" evidence="3">
    <location>
        <begin position="611"/>
        <end position="645"/>
    </location>
</feature>
<keyword evidence="2" id="KW-0677">Repeat</keyword>
<evidence type="ECO:0000256" key="1">
    <source>
        <dbReference type="ARBA" id="ARBA00006643"/>
    </source>
</evidence>
<dbReference type="EnsemblPlants" id="evm.model.06.485">
    <property type="protein sequence ID" value="cds.evm.model.06.485"/>
    <property type="gene ID" value="evm.TU.06.485"/>
</dbReference>
<evidence type="ECO:0000256" key="3">
    <source>
        <dbReference type="PROSITE-ProRule" id="PRU00708"/>
    </source>
</evidence>
<proteinExistence type="inferred from homology"/>
<keyword evidence="6" id="KW-1185">Reference proteome</keyword>
<feature type="domain" description="DYW" evidence="4">
    <location>
        <begin position="826"/>
        <end position="918"/>
    </location>
</feature>
<dbReference type="Pfam" id="PF13041">
    <property type="entry name" value="PPR_2"/>
    <property type="match status" value="3"/>
</dbReference>
<dbReference type="OrthoDB" id="1868231at2759"/>
<dbReference type="InterPro" id="IPR046848">
    <property type="entry name" value="E_motif"/>
</dbReference>
<dbReference type="InterPro" id="IPR002885">
    <property type="entry name" value="PPR_rpt"/>
</dbReference>
<evidence type="ECO:0000313" key="6">
    <source>
        <dbReference type="Proteomes" id="UP000596661"/>
    </source>
</evidence>
<organism evidence="5 6">
    <name type="scientific">Cannabis sativa</name>
    <name type="common">Hemp</name>
    <name type="synonym">Marijuana</name>
    <dbReference type="NCBI Taxonomy" id="3483"/>
    <lineage>
        <taxon>Eukaryota</taxon>
        <taxon>Viridiplantae</taxon>
        <taxon>Streptophyta</taxon>
        <taxon>Embryophyta</taxon>
        <taxon>Tracheophyta</taxon>
        <taxon>Spermatophyta</taxon>
        <taxon>Magnoliopsida</taxon>
        <taxon>eudicotyledons</taxon>
        <taxon>Gunneridae</taxon>
        <taxon>Pentapetalae</taxon>
        <taxon>rosids</taxon>
        <taxon>fabids</taxon>
        <taxon>Rosales</taxon>
        <taxon>Cannabaceae</taxon>
        <taxon>Cannabis</taxon>
    </lineage>
</organism>
<sequence length="918" mass="102863">MIQRRFNFIRSFSGSSVPVQGPSTTPSTTNIVQCNHKIQQLTQFGRVAEACQVFNSMCQRDPISWNSMISGFTQYGLLHEAQAFFNAFQGKNVRTWTILLSGYAKHGMLDKARMVFESMPERNVVSWNAMISGYIQNGHLKQARELFDQMPERNIASWNSMITGYCHSGIMSVARELFDQMKERSCVSWMAVISGYVAINDFLEAWTVSLMMLRSGMVPDQGLFVVVLSAAIGLNKFRLVESLRTTSTKMGYEGHVFVGTSILNAYSRNGSLDHAVKFFETMPERNDYSWTTMIAVLSQCGRLDDAISLYDRATEKGVATRTAMMTAYAQHGKLSKARQIFDEIPNPNVVTWNAMVAAYAQNGMLEEAKTMFSRIPLRNSASWAAMISGLVQSGQSTEALKLFAELHRSGTSINHSSFTSALFACANAGDEGIGQQIHSLTIKTRCHSNSFIGNGLISMYAKCKNIEDTSQDFSIMRVTDCASRNPVIRGLSDFHILQEARKVFDNMPIRDVVSWTAIISAYEQAGQVDTALKLFLEMLAIGMKPNALTVTSVLSACGCHGATRLGEQIHVLIHKLGLNSYLFLCNALLTMYFKCGSLDGLRIFEKMPDRDIVTWNAVLAGCAQNGLGKEAVRIFEQMQANGVSPNEISFLGILCACSHAGLVENGWLYFNSMEQDYAITPSVHHYTCMVDLLGRVGRLNDAASLVENMPLEPDSAIWKALLGACSIHRDNKLGQKVAEKLLKMGKQRSGTYVLLSNMYASQGMWEKVQEIRELMKHRGVTKEPAVSWVQIKNKVHYFQIGDKRHDEIEEINSKLKDLYRNFKATGYVPDTNFVLHDVEEEQKQDELLHHSEKLAVVYGIMRTPSGSPIQILKNLRICGDCHSFMKFVSQINQRKIIIRDGNRFHHFQDGFCSCGDHW</sequence>
<evidence type="ECO:0000259" key="4">
    <source>
        <dbReference type="Pfam" id="PF14432"/>
    </source>
</evidence>
<dbReference type="GO" id="GO:0031425">
    <property type="term" value="P:chloroplast RNA processing"/>
    <property type="evidence" value="ECO:0007669"/>
    <property type="project" value="UniProtKB-ARBA"/>
</dbReference>
<dbReference type="FunFam" id="1.25.40.10:FF:001050">
    <property type="entry name" value="Pentatricopeptide repeat-containing protein At2g33760"/>
    <property type="match status" value="1"/>
</dbReference>
<feature type="repeat" description="PPR" evidence="3">
    <location>
        <begin position="511"/>
        <end position="545"/>
    </location>
</feature>
<dbReference type="PANTHER" id="PTHR47926:SF533">
    <property type="entry name" value="DYW DOMAIN-CONTAINING PROTEIN"/>
    <property type="match status" value="1"/>
</dbReference>
<comment type="similarity">
    <text evidence="1">Belongs to the PPR family. PCMP-H subfamily.</text>
</comment>
<dbReference type="Pfam" id="PF01535">
    <property type="entry name" value="PPR"/>
    <property type="match status" value="7"/>
</dbReference>
<dbReference type="GO" id="GO:0008270">
    <property type="term" value="F:zinc ion binding"/>
    <property type="evidence" value="ECO:0007669"/>
    <property type="project" value="InterPro"/>
</dbReference>
<dbReference type="AlphaFoldDB" id="A0A803PYK4"/>
<dbReference type="InterPro" id="IPR032867">
    <property type="entry name" value="DYW_dom"/>
</dbReference>
<accession>A0A803PYK4</accession>
<dbReference type="InterPro" id="IPR046960">
    <property type="entry name" value="PPR_At4g14850-like_plant"/>
</dbReference>
<evidence type="ECO:0000256" key="2">
    <source>
        <dbReference type="ARBA" id="ARBA00022737"/>
    </source>
</evidence>
<dbReference type="Pfam" id="PF12854">
    <property type="entry name" value="PPR_1"/>
    <property type="match status" value="1"/>
</dbReference>
<dbReference type="FunFam" id="1.25.40.10:FF:000231">
    <property type="entry name" value="Pentatricopeptide repeat-containing protein chloroplastic"/>
    <property type="match status" value="1"/>
</dbReference>
<evidence type="ECO:0000313" key="5">
    <source>
        <dbReference type="EnsemblPlants" id="cds.evm.model.06.485"/>
    </source>
</evidence>
<feature type="repeat" description="PPR" evidence="3">
    <location>
        <begin position="286"/>
        <end position="320"/>
    </location>
</feature>
<dbReference type="EMBL" id="UZAU01000565">
    <property type="status" value="NOT_ANNOTATED_CDS"/>
    <property type="molecule type" value="Genomic_DNA"/>
</dbReference>
<dbReference type="GO" id="GO:0003723">
    <property type="term" value="F:RNA binding"/>
    <property type="evidence" value="ECO:0007669"/>
    <property type="project" value="InterPro"/>
</dbReference>
<dbReference type="GO" id="GO:0048731">
    <property type="term" value="P:system development"/>
    <property type="evidence" value="ECO:0007669"/>
    <property type="project" value="UniProtKB-ARBA"/>
</dbReference>
<dbReference type="FunFam" id="1.25.40.10:FF:000125">
    <property type="entry name" value="Pentatricopeptide repeat-containing protein"/>
    <property type="match status" value="1"/>
</dbReference>
<feature type="repeat" description="PPR" evidence="3">
    <location>
        <begin position="92"/>
        <end position="122"/>
    </location>
</feature>
<dbReference type="Gramene" id="evm.model.06.485">
    <property type="protein sequence ID" value="cds.evm.model.06.485"/>
    <property type="gene ID" value="evm.TU.06.485"/>
</dbReference>
<dbReference type="PANTHER" id="PTHR47926">
    <property type="entry name" value="PENTATRICOPEPTIDE REPEAT-CONTAINING PROTEIN"/>
    <property type="match status" value="1"/>
</dbReference>
<dbReference type="OMA" id="KCRNMEY"/>
<dbReference type="Proteomes" id="UP000596661">
    <property type="component" value="Chromosome 6"/>
</dbReference>
<name>A0A803PYK4_CANSA</name>
<dbReference type="Pfam" id="PF14432">
    <property type="entry name" value="DYW_deaminase"/>
    <property type="match status" value="1"/>
</dbReference>
<dbReference type="NCBIfam" id="TIGR00756">
    <property type="entry name" value="PPR"/>
    <property type="match status" value="9"/>
</dbReference>
<protein>
    <recommendedName>
        <fullName evidence="4">DYW domain-containing protein</fullName>
    </recommendedName>
</protein>
<feature type="repeat" description="PPR" evidence="3">
    <location>
        <begin position="158"/>
        <end position="188"/>
    </location>
</feature>
<reference evidence="5" key="2">
    <citation type="submission" date="2021-03" db="UniProtKB">
        <authorList>
            <consortium name="EnsemblPlants"/>
        </authorList>
    </citation>
    <scope>IDENTIFICATION</scope>
</reference>
<dbReference type="GO" id="GO:0009451">
    <property type="term" value="P:RNA modification"/>
    <property type="evidence" value="ECO:0007669"/>
    <property type="project" value="InterPro"/>
</dbReference>
<dbReference type="PROSITE" id="PS51375">
    <property type="entry name" value="PPR"/>
    <property type="match status" value="7"/>
</dbReference>
<feature type="repeat" description="PPR" evidence="3">
    <location>
        <begin position="123"/>
        <end position="157"/>
    </location>
</feature>
<dbReference type="Gene3D" id="1.25.40.10">
    <property type="entry name" value="Tetratricopeptide repeat domain"/>
    <property type="match status" value="7"/>
</dbReference>
<reference evidence="5" key="1">
    <citation type="submission" date="2018-11" db="EMBL/GenBank/DDBJ databases">
        <authorList>
            <person name="Grassa J C."/>
        </authorList>
    </citation>
    <scope>NUCLEOTIDE SEQUENCE [LARGE SCALE GENOMIC DNA]</scope>
</reference>
<dbReference type="SUPFAM" id="SSF48452">
    <property type="entry name" value="TPR-like"/>
    <property type="match status" value="1"/>
</dbReference>
<dbReference type="Pfam" id="PF20431">
    <property type="entry name" value="E_motif"/>
    <property type="match status" value="1"/>
</dbReference>